<dbReference type="KEGG" id="vg:19485250"/>
<dbReference type="GeneID" id="19485250"/>
<gene>
    <name evidence="1" type="ORF">e112_102</name>
</gene>
<reference evidence="1 2" key="1">
    <citation type="submission" date="2014-10" db="EMBL/GenBank/DDBJ databases">
        <title>Complete genome sequence of e11/2, a T-even type bacteriophage specific for E. coli O157:H7.</title>
        <authorList>
            <person name="Coffey B."/>
            <person name="Ross P."/>
            <person name="O'Flynn G."/>
            <person name="O'Sullivan O."/>
            <person name="Casey A."/>
            <person name="Callanan M."/>
            <person name="Coffey A."/>
            <person name="McAuliffe O."/>
        </authorList>
    </citation>
    <scope>NUCLEOTIDE SEQUENCE [LARGE SCALE GENOMIC DNA]</scope>
</reference>
<organism evidence="1 2">
    <name type="scientific">Escherichia phage vB_EcoM_112</name>
    <dbReference type="NCBI Taxonomy" id="1495285"/>
    <lineage>
        <taxon>Viruses</taxon>
        <taxon>Duplodnaviria</taxon>
        <taxon>Heunggongvirae</taxon>
        <taxon>Uroviricota</taxon>
        <taxon>Caudoviricetes</taxon>
        <taxon>Pantevenvirales</taxon>
        <taxon>Straboviridae</taxon>
        <taxon>Tevenvirinae</taxon>
        <taxon>Tequatrovirus</taxon>
        <taxon>Tequatrovirus e112</taxon>
    </lineage>
</organism>
<protein>
    <submittedName>
        <fullName evidence="1">Uncharacterized protein</fullName>
    </submittedName>
</protein>
<accession>A0A023ZVW3</accession>
<sequence>MTSEQAFKLRELIETYSKAVHTSTIIDESAFSGHANKIKYKTLMEEAKVNLDSYIETLIGK</sequence>
<proteinExistence type="predicted"/>
<evidence type="ECO:0000313" key="1">
    <source>
        <dbReference type="EMBL" id="AHY83300.1"/>
    </source>
</evidence>
<keyword evidence="2" id="KW-1185">Reference proteome</keyword>
<name>A0A023ZVW3_9CAUD</name>
<dbReference type="EMBL" id="KJ668714">
    <property type="protein sequence ID" value="AHY83300.1"/>
    <property type="molecule type" value="Genomic_DNA"/>
</dbReference>
<dbReference type="RefSeq" id="YP_009030707.1">
    <property type="nucleotide sequence ID" value="NC_024125.2"/>
</dbReference>
<dbReference type="Proteomes" id="UP000024439">
    <property type="component" value="Segment"/>
</dbReference>
<dbReference type="InterPro" id="IPR055861">
    <property type="entry name" value="DUF7438"/>
</dbReference>
<dbReference type="Pfam" id="PF24219">
    <property type="entry name" value="DUF7438"/>
    <property type="match status" value="1"/>
</dbReference>
<evidence type="ECO:0000313" key="2">
    <source>
        <dbReference type="Proteomes" id="UP000024439"/>
    </source>
</evidence>